<evidence type="ECO:0000256" key="2">
    <source>
        <dbReference type="ARBA" id="ARBA00022917"/>
    </source>
</evidence>
<comment type="caution">
    <text evidence="6">The sequence shown here is derived from an EMBL/GenBank/DDBJ whole genome shotgun (WGS) entry which is preliminary data.</text>
</comment>
<protein>
    <recommendedName>
        <fullName evidence="4">Cys-tRNA(Pro)/Cys-tRNA(Cys) deacylase</fullName>
        <ecNumber evidence="4">4.2.-.-</ecNumber>
    </recommendedName>
</protein>
<keyword evidence="7" id="KW-1185">Reference proteome</keyword>
<reference evidence="6 7" key="1">
    <citation type="submission" date="2024-02" db="EMBL/GenBank/DDBJ databases">
        <title>First report Erwinia aphidicola in onion in Chile.</title>
        <authorList>
            <person name="Valenzuela M."/>
            <person name="Pena M."/>
            <person name="Dutta B."/>
        </authorList>
    </citation>
    <scope>NUCLEOTIDE SEQUENCE [LARGE SCALE GENOMIC DNA]</scope>
    <source>
        <strain evidence="6 7">QCJ3A</strain>
    </source>
</reference>
<dbReference type="CDD" id="cd00002">
    <property type="entry name" value="YbaK_deacylase"/>
    <property type="match status" value="1"/>
</dbReference>
<dbReference type="NCBIfam" id="NF007951">
    <property type="entry name" value="PRK10670.1"/>
    <property type="match status" value="1"/>
</dbReference>
<accession>A0ABU8DAD6</accession>
<evidence type="ECO:0000259" key="5">
    <source>
        <dbReference type="Pfam" id="PF04073"/>
    </source>
</evidence>
<keyword evidence="2 4" id="KW-0648">Protein biosynthesis</keyword>
<dbReference type="PANTHER" id="PTHR30411:SF0">
    <property type="entry name" value="CYS-TRNA(PRO)_CYS-TRNA(CYS) DEACYLASE YBAK"/>
    <property type="match status" value="1"/>
</dbReference>
<dbReference type="NCBIfam" id="TIGR00011">
    <property type="entry name" value="YbaK_EbsC"/>
    <property type="match status" value="1"/>
</dbReference>
<evidence type="ECO:0000256" key="3">
    <source>
        <dbReference type="ARBA" id="ARBA00023239"/>
    </source>
</evidence>
<dbReference type="GeneID" id="89475785"/>
<dbReference type="Gene3D" id="3.90.960.10">
    <property type="entry name" value="YbaK/aminoacyl-tRNA synthetase-associated domain"/>
    <property type="match status" value="1"/>
</dbReference>
<dbReference type="RefSeq" id="WP_048916870.1">
    <property type="nucleotide sequence ID" value="NZ_CAKKMT010000008.1"/>
</dbReference>
<dbReference type="Proteomes" id="UP001306592">
    <property type="component" value="Unassembled WGS sequence"/>
</dbReference>
<dbReference type="InterPro" id="IPR007214">
    <property type="entry name" value="YbaK/aa-tRNA-synth-assoc-dom"/>
</dbReference>
<sequence>MTPAVKLLEKQKVTFTLHPYEHDSSETHFGDEAVRKLNLNADQVYKTLLIALNGDNKTLAVAVTPVAGQLDLKKVAKALGAKKVEMADPQFAQRSSGYLLGGISPLGQKKRLPTVIDQLAQQFATIYVSGGRRGLDIELAPQDLAQLLDARFADIAKRD</sequence>
<dbReference type="EMBL" id="JBANEI010000001">
    <property type="protein sequence ID" value="MEI2680271.1"/>
    <property type="molecule type" value="Genomic_DNA"/>
</dbReference>
<evidence type="ECO:0000256" key="4">
    <source>
        <dbReference type="PIRNR" id="PIRNR006181"/>
    </source>
</evidence>
<evidence type="ECO:0000313" key="6">
    <source>
        <dbReference type="EMBL" id="MEI2680271.1"/>
    </source>
</evidence>
<evidence type="ECO:0000256" key="1">
    <source>
        <dbReference type="ARBA" id="ARBA00009798"/>
    </source>
</evidence>
<organism evidence="6 7">
    <name type="scientific">Erwinia aphidicola</name>
    <dbReference type="NCBI Taxonomy" id="68334"/>
    <lineage>
        <taxon>Bacteria</taxon>
        <taxon>Pseudomonadati</taxon>
        <taxon>Pseudomonadota</taxon>
        <taxon>Gammaproteobacteria</taxon>
        <taxon>Enterobacterales</taxon>
        <taxon>Erwiniaceae</taxon>
        <taxon>Erwinia</taxon>
    </lineage>
</organism>
<dbReference type="EC" id="4.2.-.-" evidence="4"/>
<dbReference type="SUPFAM" id="SSF55826">
    <property type="entry name" value="YbaK/ProRS associated domain"/>
    <property type="match status" value="1"/>
</dbReference>
<evidence type="ECO:0000313" key="7">
    <source>
        <dbReference type="Proteomes" id="UP001306592"/>
    </source>
</evidence>
<dbReference type="InterPro" id="IPR036754">
    <property type="entry name" value="YbaK/aa-tRNA-synt-asso_dom_sf"/>
</dbReference>
<dbReference type="InterPro" id="IPR004369">
    <property type="entry name" value="Prolyl-tRNA_editing_YbaK/EbsC"/>
</dbReference>
<dbReference type="PANTHER" id="PTHR30411">
    <property type="entry name" value="CYTOPLASMIC PROTEIN"/>
    <property type="match status" value="1"/>
</dbReference>
<proteinExistence type="inferred from homology"/>
<dbReference type="Pfam" id="PF04073">
    <property type="entry name" value="tRNA_edit"/>
    <property type="match status" value="1"/>
</dbReference>
<feature type="domain" description="YbaK/aminoacyl-tRNA synthetase-associated" evidence="5">
    <location>
        <begin position="31"/>
        <end position="146"/>
    </location>
</feature>
<name>A0ABU8DAD6_ERWAP</name>
<keyword evidence="3 4" id="KW-0456">Lyase</keyword>
<comment type="similarity">
    <text evidence="1 4">Belongs to the prolyl-tRNA editing family. YbaK/EbsC subfamily.</text>
</comment>
<gene>
    <name evidence="6" type="primary">ybaK</name>
    <name evidence="6" type="ORF">V8N49_01095</name>
</gene>
<dbReference type="PIRSF" id="PIRSF006181">
    <property type="entry name" value="EbsC_YbaK"/>
    <property type="match status" value="1"/>
</dbReference>